<keyword evidence="2" id="KW-1185">Reference proteome</keyword>
<name>A0A133UAE4_9EURY</name>
<dbReference type="AlphaFoldDB" id="A0A133UAE4"/>
<proteinExistence type="predicted"/>
<comment type="caution">
    <text evidence="1">The sequence shown here is derived from an EMBL/GenBank/DDBJ whole genome shotgun (WGS) entry which is preliminary data.</text>
</comment>
<evidence type="ECO:0000313" key="1">
    <source>
        <dbReference type="EMBL" id="KXA91145.1"/>
    </source>
</evidence>
<organism evidence="1 2">
    <name type="scientific">candidate division MSBL1 archaeon SCGC-AAA259A05</name>
    <dbReference type="NCBI Taxonomy" id="1698259"/>
    <lineage>
        <taxon>Archaea</taxon>
        <taxon>Methanobacteriati</taxon>
        <taxon>Methanobacteriota</taxon>
        <taxon>candidate division MSBL1</taxon>
    </lineage>
</organism>
<reference evidence="1 2" key="1">
    <citation type="journal article" date="2016" name="Sci. Rep.">
        <title>Metabolic traits of an uncultured archaeal lineage -MSBL1- from brine pools of the Red Sea.</title>
        <authorList>
            <person name="Mwirichia R."/>
            <person name="Alam I."/>
            <person name="Rashid M."/>
            <person name="Vinu M."/>
            <person name="Ba-Alawi W."/>
            <person name="Anthony Kamau A."/>
            <person name="Kamanda Ngugi D."/>
            <person name="Goker M."/>
            <person name="Klenk H.P."/>
            <person name="Bajic V."/>
            <person name="Stingl U."/>
        </authorList>
    </citation>
    <scope>NUCLEOTIDE SEQUENCE [LARGE SCALE GENOMIC DNA]</scope>
    <source>
        <strain evidence="1">SCGC-AAA259A05</strain>
    </source>
</reference>
<gene>
    <name evidence="1" type="ORF">AKJ57_02280</name>
</gene>
<evidence type="ECO:0000313" key="2">
    <source>
        <dbReference type="Proteomes" id="UP000070163"/>
    </source>
</evidence>
<dbReference type="Proteomes" id="UP000070163">
    <property type="component" value="Unassembled WGS sequence"/>
</dbReference>
<sequence>MEVIILEKLEEYSEKAKEETKTLLRKLLTADDVVRMRYLKGDLSREKASKFYGCIAVVIDEIALEALKSRDIAETIAPVLLDKIENGRVNPLPYTHILQMLAYRHQLEIDGEVQDEAEVIEAFDQIKGRMDLDNIEQRKAELEKELKGKIQQLKEKWEKNLMFG</sequence>
<protein>
    <submittedName>
        <fullName evidence="1">Uncharacterized protein</fullName>
    </submittedName>
</protein>
<dbReference type="EMBL" id="LHXJ01000019">
    <property type="protein sequence ID" value="KXA91145.1"/>
    <property type="molecule type" value="Genomic_DNA"/>
</dbReference>
<accession>A0A133UAE4</accession>
<dbReference type="PATRIC" id="fig|1698259.3.peg.535"/>